<dbReference type="InterPro" id="IPR032710">
    <property type="entry name" value="NTF2-like_dom_sf"/>
</dbReference>
<sequence>MRINDPAILAEVEAAFDAYERALVGNDVAELDRLFWESPHTLRYGAGENLYGIEAIRAFRAARPARGLAREITERSVTTFGNDFAVANIAFRRAGEPRLGRQSQSWVRLPEGWQVVAAHVSWQQA</sequence>
<dbReference type="GeneID" id="98405239"/>
<dbReference type="InterPro" id="IPR024507">
    <property type="entry name" value="AtzH-like"/>
</dbReference>
<dbReference type="Gene3D" id="3.10.450.50">
    <property type="match status" value="1"/>
</dbReference>
<proteinExistence type="predicted"/>
<dbReference type="AlphaFoldDB" id="A0A643FQ92"/>
<name>A0A643FQ92_9BURK</name>
<dbReference type="Pfam" id="PF11533">
    <property type="entry name" value="AtzH-like"/>
    <property type="match status" value="1"/>
</dbReference>
<gene>
    <name evidence="1" type="primary">hpxZ</name>
    <name evidence="1" type="ORF">F7R26_030230</name>
</gene>
<dbReference type="NCBIfam" id="NF033625">
    <property type="entry name" value="HpxZ"/>
    <property type="match status" value="1"/>
</dbReference>
<accession>A0A643FQ92</accession>
<dbReference type="RefSeq" id="WP_150988116.1">
    <property type="nucleotide sequence ID" value="NZ_CP062804.1"/>
</dbReference>
<dbReference type="Proteomes" id="UP000397656">
    <property type="component" value="Chromosome 2"/>
</dbReference>
<evidence type="ECO:0000313" key="2">
    <source>
        <dbReference type="Proteomes" id="UP000397656"/>
    </source>
</evidence>
<reference evidence="1 2" key="1">
    <citation type="submission" date="2020-10" db="EMBL/GenBank/DDBJ databases">
        <title>Complete genome sequence of Cupriavidus basilensis CCUG 49340T.</title>
        <authorList>
            <person name="Salva-Serra F."/>
            <person name="Donoso R.A."/>
            <person name="Cho K.H."/>
            <person name="Yoo J.A."/>
            <person name="Lee K."/>
            <person name="Yoon S.-H."/>
            <person name="Perez-Pantoja D."/>
            <person name="Moore E.R.B."/>
        </authorList>
    </citation>
    <scope>NUCLEOTIDE SEQUENCE [LARGE SCALE GENOMIC DNA]</scope>
    <source>
        <strain evidence="2">CCUG 49340</strain>
    </source>
</reference>
<organism evidence="1 2">
    <name type="scientific">Cupriavidus basilensis</name>
    <dbReference type="NCBI Taxonomy" id="68895"/>
    <lineage>
        <taxon>Bacteria</taxon>
        <taxon>Pseudomonadati</taxon>
        <taxon>Pseudomonadota</taxon>
        <taxon>Betaproteobacteria</taxon>
        <taxon>Burkholderiales</taxon>
        <taxon>Burkholderiaceae</taxon>
        <taxon>Cupriavidus</taxon>
    </lineage>
</organism>
<evidence type="ECO:0000313" key="1">
    <source>
        <dbReference type="EMBL" id="QOT79051.1"/>
    </source>
</evidence>
<dbReference type="SUPFAM" id="SSF54427">
    <property type="entry name" value="NTF2-like"/>
    <property type="match status" value="1"/>
</dbReference>
<dbReference type="EMBL" id="CP062804">
    <property type="protein sequence ID" value="QOT79051.1"/>
    <property type="molecule type" value="Genomic_DNA"/>
</dbReference>
<protein>
    <submittedName>
        <fullName evidence="1">Oxalurate catabolism protein HpxZ</fullName>
    </submittedName>
</protein>